<dbReference type="InterPro" id="IPR017938">
    <property type="entry name" value="Riboflavin_synthase-like_b-brl"/>
</dbReference>
<evidence type="ECO:0000256" key="7">
    <source>
        <dbReference type="ARBA" id="ARBA00023004"/>
    </source>
</evidence>
<dbReference type="PRINTS" id="PR00410">
    <property type="entry name" value="PHEHYDRXLASE"/>
</dbReference>
<evidence type="ECO:0000259" key="10">
    <source>
        <dbReference type="PROSITE" id="PS51384"/>
    </source>
</evidence>
<dbReference type="Pfam" id="PF00970">
    <property type="entry name" value="FAD_binding_6"/>
    <property type="match status" value="1"/>
</dbReference>
<keyword evidence="12" id="KW-1185">Reference proteome</keyword>
<accession>A0A2T5ISG5</accession>
<dbReference type="PANTHER" id="PTHR47354">
    <property type="entry name" value="NADH OXIDOREDUCTASE HCR"/>
    <property type="match status" value="1"/>
</dbReference>
<protein>
    <submittedName>
        <fullName evidence="11">Ring-1,2-phenylacetyl-CoA epoxidase subunit PaaE</fullName>
    </submittedName>
</protein>
<gene>
    <name evidence="11" type="ORF">C8N29_13014</name>
</gene>
<dbReference type="PANTHER" id="PTHR47354:SF8">
    <property type="entry name" value="1,2-PHENYLACETYL-COA EPOXIDASE, SUBUNIT E"/>
    <property type="match status" value="1"/>
</dbReference>
<organism evidence="11 12">
    <name type="scientific">Agitococcus lubricus</name>
    <dbReference type="NCBI Taxonomy" id="1077255"/>
    <lineage>
        <taxon>Bacteria</taxon>
        <taxon>Pseudomonadati</taxon>
        <taxon>Pseudomonadota</taxon>
        <taxon>Gammaproteobacteria</taxon>
        <taxon>Moraxellales</taxon>
        <taxon>Moraxellaceae</taxon>
        <taxon>Agitococcus</taxon>
    </lineage>
</organism>
<dbReference type="RefSeq" id="WP_146164488.1">
    <property type="nucleotide sequence ID" value="NZ_QAON01000030.1"/>
</dbReference>
<dbReference type="CDD" id="cd06214">
    <property type="entry name" value="PA_degradation_oxidoreductase_like"/>
    <property type="match status" value="1"/>
</dbReference>
<evidence type="ECO:0000256" key="2">
    <source>
        <dbReference type="ARBA" id="ARBA00022630"/>
    </source>
</evidence>
<dbReference type="PROSITE" id="PS51384">
    <property type="entry name" value="FAD_FR"/>
    <property type="match status" value="1"/>
</dbReference>
<dbReference type="GO" id="GO:0016491">
    <property type="term" value="F:oxidoreductase activity"/>
    <property type="evidence" value="ECO:0007669"/>
    <property type="project" value="UniProtKB-KW"/>
</dbReference>
<comment type="cofactor">
    <cofactor evidence="9">
        <name>[2Fe-2S] cluster</name>
        <dbReference type="ChEBI" id="CHEBI:190135"/>
    </cofactor>
</comment>
<evidence type="ECO:0000256" key="5">
    <source>
        <dbReference type="ARBA" id="ARBA00022827"/>
    </source>
</evidence>
<sequence length="352" mass="39105">MSLLRKLSLLVVDLQKMLTNKMGSPQQRAKKTFRAYDITPVVGSSASSSEMMHPDIMQVVRVIRETADTVSLVMSRQDKHTIQFVPGMFYTVIATIDGVEYRRAYSISSASTEAHTVTITIKRVQDGLVSNWINDHVLEGTLLRVFGPSGTFVLLPDSTQKRHILLIGGGSGITPLMSICKSVLAIESESTIHLLYGNRSKEEAIFFDEFKRLQKQYSDRLTIRHVLETPAAGWKGGKGRLDRSTFAQELDHLATLNINDSAVYMCGPEPMMEGVRAELLSRGMLAKHIHQERFTPAPTHKNALSYAPQALIIHVNGKTWKGQSKPSETLLESGLAWGSYHVRVKSAICAIK</sequence>
<keyword evidence="2" id="KW-0285">Flavoprotein</keyword>
<comment type="caution">
    <text evidence="11">The sequence shown here is derived from an EMBL/GenBank/DDBJ whole genome shotgun (WGS) entry which is preliminary data.</text>
</comment>
<evidence type="ECO:0000313" key="11">
    <source>
        <dbReference type="EMBL" id="PTQ86769.1"/>
    </source>
</evidence>
<dbReference type="Gene3D" id="3.40.50.80">
    <property type="entry name" value="Nucleotide-binding domain of ferredoxin-NADP reductase (FNR) module"/>
    <property type="match status" value="1"/>
</dbReference>
<evidence type="ECO:0000256" key="8">
    <source>
        <dbReference type="ARBA" id="ARBA00023014"/>
    </source>
</evidence>
<dbReference type="GO" id="GO:0050660">
    <property type="term" value="F:flavin adenine dinucleotide binding"/>
    <property type="evidence" value="ECO:0007669"/>
    <property type="project" value="TreeGrafter"/>
</dbReference>
<dbReference type="SUPFAM" id="SSF63380">
    <property type="entry name" value="Riboflavin synthase domain-like"/>
    <property type="match status" value="1"/>
</dbReference>
<reference evidence="11 12" key="1">
    <citation type="submission" date="2018-04" db="EMBL/GenBank/DDBJ databases">
        <title>Genomic Encyclopedia of Archaeal and Bacterial Type Strains, Phase II (KMG-II): from individual species to whole genera.</title>
        <authorList>
            <person name="Goeker M."/>
        </authorList>
    </citation>
    <scope>NUCLEOTIDE SEQUENCE [LARGE SCALE GENOMIC DNA]</scope>
    <source>
        <strain evidence="11 12">DSM 5822</strain>
    </source>
</reference>
<dbReference type="InterPro" id="IPR008333">
    <property type="entry name" value="Cbr1-like_FAD-bd_dom"/>
</dbReference>
<keyword evidence="3" id="KW-0001">2Fe-2S</keyword>
<evidence type="ECO:0000256" key="6">
    <source>
        <dbReference type="ARBA" id="ARBA00023002"/>
    </source>
</evidence>
<dbReference type="InterPro" id="IPR039261">
    <property type="entry name" value="FNR_nucleotide-bd"/>
</dbReference>
<name>A0A2T5ISG5_9GAMM</name>
<evidence type="ECO:0000256" key="1">
    <source>
        <dbReference type="ARBA" id="ARBA00001974"/>
    </source>
</evidence>
<evidence type="ECO:0000256" key="4">
    <source>
        <dbReference type="ARBA" id="ARBA00022723"/>
    </source>
</evidence>
<dbReference type="InterPro" id="IPR001433">
    <property type="entry name" value="OxRdtase_FAD/NAD-bd"/>
</dbReference>
<evidence type="ECO:0000256" key="9">
    <source>
        <dbReference type="ARBA" id="ARBA00034078"/>
    </source>
</evidence>
<dbReference type="OrthoDB" id="573132at2"/>
<dbReference type="InterPro" id="IPR017927">
    <property type="entry name" value="FAD-bd_FR_type"/>
</dbReference>
<keyword evidence="4" id="KW-0479">Metal-binding</keyword>
<dbReference type="Pfam" id="PF00175">
    <property type="entry name" value="NAD_binding_1"/>
    <property type="match status" value="1"/>
</dbReference>
<dbReference type="EMBL" id="QAON01000030">
    <property type="protein sequence ID" value="PTQ86769.1"/>
    <property type="molecule type" value="Genomic_DNA"/>
</dbReference>
<dbReference type="InterPro" id="IPR050415">
    <property type="entry name" value="MRET"/>
</dbReference>
<evidence type="ECO:0000313" key="12">
    <source>
        <dbReference type="Proteomes" id="UP000244223"/>
    </source>
</evidence>
<keyword evidence="7" id="KW-0408">Iron</keyword>
<dbReference type="Gene3D" id="2.40.30.10">
    <property type="entry name" value="Translation factors"/>
    <property type="match status" value="1"/>
</dbReference>
<comment type="cofactor">
    <cofactor evidence="1">
        <name>FAD</name>
        <dbReference type="ChEBI" id="CHEBI:57692"/>
    </cofactor>
</comment>
<dbReference type="PRINTS" id="PR00371">
    <property type="entry name" value="FPNCR"/>
</dbReference>
<evidence type="ECO:0000256" key="3">
    <source>
        <dbReference type="ARBA" id="ARBA00022714"/>
    </source>
</evidence>
<dbReference type="Proteomes" id="UP000244223">
    <property type="component" value="Unassembled WGS sequence"/>
</dbReference>
<proteinExistence type="predicted"/>
<keyword evidence="6" id="KW-0560">Oxidoreductase</keyword>
<dbReference type="SUPFAM" id="SSF52343">
    <property type="entry name" value="Ferredoxin reductase-like, C-terminal NADP-linked domain"/>
    <property type="match status" value="1"/>
</dbReference>
<dbReference type="GO" id="GO:0051537">
    <property type="term" value="F:2 iron, 2 sulfur cluster binding"/>
    <property type="evidence" value="ECO:0007669"/>
    <property type="project" value="UniProtKB-KW"/>
</dbReference>
<keyword evidence="8" id="KW-0411">Iron-sulfur</keyword>
<keyword evidence="5" id="KW-0274">FAD</keyword>
<dbReference type="AlphaFoldDB" id="A0A2T5ISG5"/>
<feature type="domain" description="FAD-binding FR-type" evidence="10">
    <location>
        <begin position="52"/>
        <end position="155"/>
    </location>
</feature>
<dbReference type="InterPro" id="IPR001709">
    <property type="entry name" value="Flavoprot_Pyr_Nucl_cyt_Rdtase"/>
</dbReference>
<dbReference type="GO" id="GO:0046872">
    <property type="term" value="F:metal ion binding"/>
    <property type="evidence" value="ECO:0007669"/>
    <property type="project" value="UniProtKB-KW"/>
</dbReference>